<evidence type="ECO:0000313" key="1">
    <source>
        <dbReference type="EMBL" id="EDO60571.1"/>
    </source>
</evidence>
<organism evidence="1 2">
    <name type="scientific">[Clostridium] leptum DSM 753</name>
    <dbReference type="NCBI Taxonomy" id="428125"/>
    <lineage>
        <taxon>Bacteria</taxon>
        <taxon>Bacillati</taxon>
        <taxon>Bacillota</taxon>
        <taxon>Clostridia</taxon>
        <taxon>Eubacteriales</taxon>
        <taxon>Oscillospiraceae</taxon>
        <taxon>Oscillospiraceae incertae sedis</taxon>
    </lineage>
</organism>
<dbReference type="HOGENOM" id="CLU_3006112_0_0_9"/>
<sequence length="56" mass="6409">MYVSSLGNLRRILSRGAVAKVILYGSAVEELLPCCFFVQKKTFFPSLILCYQYGWK</sequence>
<gene>
    <name evidence="1" type="ORF">CLOLEP_02167</name>
</gene>
<dbReference type="Proteomes" id="UP000003490">
    <property type="component" value="Unassembled WGS sequence"/>
</dbReference>
<proteinExistence type="predicted"/>
<comment type="caution">
    <text evidence="1">The sequence shown here is derived from an EMBL/GenBank/DDBJ whole genome shotgun (WGS) entry which is preliminary data.</text>
</comment>
<evidence type="ECO:0000313" key="2">
    <source>
        <dbReference type="Proteomes" id="UP000003490"/>
    </source>
</evidence>
<reference evidence="1 2" key="2">
    <citation type="submission" date="2007-08" db="EMBL/GenBank/DDBJ databases">
        <authorList>
            <person name="Fulton L."/>
            <person name="Clifton S."/>
            <person name="Fulton B."/>
            <person name="Xu J."/>
            <person name="Minx P."/>
            <person name="Pepin K.H."/>
            <person name="Johnson M."/>
            <person name="Thiruvilangam P."/>
            <person name="Bhonagiri V."/>
            <person name="Nash W.E."/>
            <person name="Wang C."/>
            <person name="Mardis E.R."/>
            <person name="Wilson R.K."/>
        </authorList>
    </citation>
    <scope>NUCLEOTIDE SEQUENCE [LARGE SCALE GENOMIC DNA]</scope>
    <source>
        <strain evidence="1 2">DSM 753</strain>
    </source>
</reference>
<dbReference type="EMBL" id="ABCB02000019">
    <property type="protein sequence ID" value="EDO60571.1"/>
    <property type="molecule type" value="Genomic_DNA"/>
</dbReference>
<dbReference type="AlphaFoldDB" id="A7VUC0"/>
<protein>
    <submittedName>
        <fullName evidence="1">Uncharacterized protein</fullName>
    </submittedName>
</protein>
<reference evidence="1 2" key="1">
    <citation type="submission" date="2007-08" db="EMBL/GenBank/DDBJ databases">
        <title>Draft genome sequence of Clostridium leptum (DSM 753).</title>
        <authorList>
            <person name="Sudarsanam P."/>
            <person name="Ley R."/>
            <person name="Guruge J."/>
            <person name="Turnbaugh P.J."/>
            <person name="Mahowald M."/>
            <person name="Liep D."/>
            <person name="Gordon J."/>
        </authorList>
    </citation>
    <scope>NUCLEOTIDE SEQUENCE [LARGE SCALE GENOMIC DNA]</scope>
    <source>
        <strain evidence="1 2">DSM 753</strain>
    </source>
</reference>
<accession>A7VUC0</accession>
<name>A7VUC0_9FIRM</name>